<proteinExistence type="predicted"/>
<dbReference type="EMBL" id="CR543861">
    <property type="protein sequence ID" value="CAG68330.1"/>
    <property type="molecule type" value="Genomic_DNA"/>
</dbReference>
<dbReference type="KEGG" id="aci:ACIAD1468"/>
<protein>
    <submittedName>
        <fullName evidence="1">Uncharacterized protein</fullName>
    </submittedName>
</protein>
<organism evidence="1 2">
    <name type="scientific">Acinetobacter baylyi (strain ATCC 33305 / BD413 / ADP1)</name>
    <dbReference type="NCBI Taxonomy" id="62977"/>
    <lineage>
        <taxon>Bacteria</taxon>
        <taxon>Pseudomonadati</taxon>
        <taxon>Pseudomonadota</taxon>
        <taxon>Gammaproteobacteria</taxon>
        <taxon>Moraxellales</taxon>
        <taxon>Moraxellaceae</taxon>
        <taxon>Acinetobacter</taxon>
    </lineage>
</organism>
<dbReference type="Proteomes" id="UP000000430">
    <property type="component" value="Chromosome"/>
</dbReference>
<sequence length="50" mass="5450">MQQPGKPVAPLTTTKVGRDSGLDLHSKILKALIERLGLLSDELVKFGYSK</sequence>
<gene>
    <name evidence="1" type="ordered locus">ACIAD1468</name>
</gene>
<dbReference type="AlphaFoldDB" id="Q6FC81"/>
<name>Q6FC81_ACIAD</name>
<reference evidence="1 2" key="1">
    <citation type="journal article" date="2004" name="Nucleic Acids Res.">
        <title>Unique features revealed by the genome sequence of Acinetobacter sp. ADP1, a versatile and naturally transformation competent bacterium.</title>
        <authorList>
            <person name="Barbe V."/>
            <person name="Vallenet D."/>
            <person name="Fonknechten N."/>
            <person name="Kreimeyer A."/>
            <person name="Oztas S."/>
            <person name="Labarre L."/>
            <person name="Cruveiller S."/>
            <person name="Robert C."/>
            <person name="Duprat S."/>
            <person name="Wincker P."/>
            <person name="Ornston L.N."/>
            <person name="Weissenbach J."/>
            <person name="Marliere P."/>
            <person name="Cohen G.N."/>
            <person name="Medigue C."/>
        </authorList>
    </citation>
    <scope>NUCLEOTIDE SEQUENCE [LARGE SCALE GENOMIC DNA]</scope>
    <source>
        <strain evidence="2">ATCC 33305 / BD413 / ADP1</strain>
    </source>
</reference>
<evidence type="ECO:0000313" key="1">
    <source>
        <dbReference type="EMBL" id="CAG68330.1"/>
    </source>
</evidence>
<evidence type="ECO:0000313" key="2">
    <source>
        <dbReference type="Proteomes" id="UP000000430"/>
    </source>
</evidence>
<accession>Q6FC81</accession>
<dbReference type="HOGENOM" id="CLU_3113385_0_0_6"/>